<dbReference type="InterPro" id="IPR009057">
    <property type="entry name" value="Homeodomain-like_sf"/>
</dbReference>
<dbReference type="PROSITE" id="PS50977">
    <property type="entry name" value="HTH_TETR_2"/>
    <property type="match status" value="1"/>
</dbReference>
<keyword evidence="1" id="KW-0805">Transcription regulation</keyword>
<evidence type="ECO:0000256" key="2">
    <source>
        <dbReference type="ARBA" id="ARBA00023125"/>
    </source>
</evidence>
<dbReference type="AlphaFoldDB" id="H1ZZK2"/>
<sequence>MPDIPAAPQPQLPSPDAPLRERLIDAGAALVAREGSASVGLREIAREAGVSHGAPRRHFPTHHALLSAVARRGLADLTARFTAATRPTDPPRARLLALSREYVHFAQEQPGMFELMFRHDLLDSAQHGTGPDAPAPPRLRESTLPLFAGVVQLLAAHRELLPASQRPDLAPELAAAALWSGLHGLARLWSAGSLPLALDGSRGEEAGAPDRLDELLAAVLDAYAPPADR</sequence>
<dbReference type="SUPFAM" id="SSF48498">
    <property type="entry name" value="Tetracyclin repressor-like, C-terminal domain"/>
    <property type="match status" value="1"/>
</dbReference>
<dbReference type="EMBL" id="HE586118">
    <property type="protein sequence ID" value="CCD31809.1"/>
    <property type="molecule type" value="Genomic_DNA"/>
</dbReference>
<dbReference type="GO" id="GO:0003700">
    <property type="term" value="F:DNA-binding transcription factor activity"/>
    <property type="evidence" value="ECO:0007669"/>
    <property type="project" value="TreeGrafter"/>
</dbReference>
<dbReference type="PANTHER" id="PTHR30055">
    <property type="entry name" value="HTH-TYPE TRANSCRIPTIONAL REGULATOR RUTR"/>
    <property type="match status" value="1"/>
</dbReference>
<name>H1ZZK2_9ACTN</name>
<reference evidence="6" key="1">
    <citation type="journal article" date="2011" name="ChemBioChem">
        <title>A Late-Stage Intermediate in Salinomycin Biosynthesis Is Revealed by Specific Mutation in the Biosynthetic Gene Cluster.</title>
        <authorList>
            <person name="Yurkovich M.E."/>
            <person name="Tyrakis P.A."/>
            <person name="Hong H."/>
            <person name="Sun Y."/>
            <person name="Samborskyy M.V."/>
            <person name="Kamiya K."/>
            <person name="Leadlay P.F."/>
        </authorList>
    </citation>
    <scope>NUCLEOTIDE SEQUENCE</scope>
    <source>
        <strain evidence="6">DSM 41398</strain>
    </source>
</reference>
<dbReference type="PANTHER" id="PTHR30055:SF220">
    <property type="entry name" value="TETR-FAMILY REGULATORY PROTEIN"/>
    <property type="match status" value="1"/>
</dbReference>
<dbReference type="SUPFAM" id="SSF46689">
    <property type="entry name" value="Homeodomain-like"/>
    <property type="match status" value="1"/>
</dbReference>
<protein>
    <submittedName>
        <fullName evidence="6">TetR family transcriptional regulator</fullName>
    </submittedName>
</protein>
<keyword evidence="2 4" id="KW-0238">DNA-binding</keyword>
<dbReference type="InterPro" id="IPR001647">
    <property type="entry name" value="HTH_TetR"/>
</dbReference>
<proteinExistence type="predicted"/>
<evidence type="ECO:0000259" key="5">
    <source>
        <dbReference type="PROSITE" id="PS50977"/>
    </source>
</evidence>
<dbReference type="Gene3D" id="1.10.357.10">
    <property type="entry name" value="Tetracycline Repressor, domain 2"/>
    <property type="match status" value="1"/>
</dbReference>
<dbReference type="InterPro" id="IPR050109">
    <property type="entry name" value="HTH-type_TetR-like_transc_reg"/>
</dbReference>
<evidence type="ECO:0000256" key="3">
    <source>
        <dbReference type="ARBA" id="ARBA00023163"/>
    </source>
</evidence>
<dbReference type="GO" id="GO:0000976">
    <property type="term" value="F:transcription cis-regulatory region binding"/>
    <property type="evidence" value="ECO:0007669"/>
    <property type="project" value="TreeGrafter"/>
</dbReference>
<dbReference type="Pfam" id="PF00440">
    <property type="entry name" value="TetR_N"/>
    <property type="match status" value="1"/>
</dbReference>
<dbReference type="Pfam" id="PF13305">
    <property type="entry name" value="TetR_C_33"/>
    <property type="match status" value="1"/>
</dbReference>
<organism evidence="6">
    <name type="scientific">Streptomyces albus subsp. albus</name>
    <dbReference type="NCBI Taxonomy" id="67257"/>
    <lineage>
        <taxon>Bacteria</taxon>
        <taxon>Bacillati</taxon>
        <taxon>Actinomycetota</taxon>
        <taxon>Actinomycetes</taxon>
        <taxon>Kitasatosporales</taxon>
        <taxon>Streptomycetaceae</taxon>
        <taxon>Streptomyces</taxon>
    </lineage>
</organism>
<keyword evidence="3" id="KW-0804">Transcription</keyword>
<evidence type="ECO:0000256" key="4">
    <source>
        <dbReference type="PROSITE-ProRule" id="PRU00335"/>
    </source>
</evidence>
<reference evidence="6" key="2">
    <citation type="submission" date="2011-08" db="EMBL/GenBank/DDBJ databases">
        <authorList>
            <person name="Samborskyy M."/>
        </authorList>
    </citation>
    <scope>NUCLEOTIDE SEQUENCE</scope>
    <source>
        <strain evidence="6">DSM 41398</strain>
    </source>
</reference>
<feature type="DNA-binding region" description="H-T-H motif" evidence="4">
    <location>
        <begin position="40"/>
        <end position="59"/>
    </location>
</feature>
<feature type="domain" description="HTH tetR-type" evidence="5">
    <location>
        <begin position="17"/>
        <end position="77"/>
    </location>
</feature>
<evidence type="ECO:0000256" key="1">
    <source>
        <dbReference type="ARBA" id="ARBA00023015"/>
    </source>
</evidence>
<dbReference type="InterPro" id="IPR036271">
    <property type="entry name" value="Tet_transcr_reg_TetR-rel_C_sf"/>
</dbReference>
<evidence type="ECO:0000313" key="6">
    <source>
        <dbReference type="EMBL" id="CCD31809.1"/>
    </source>
</evidence>
<accession>H1ZZK2</accession>
<dbReference type="InterPro" id="IPR025996">
    <property type="entry name" value="MT1864/Rv1816-like_C"/>
</dbReference>